<comment type="caution">
    <text evidence="1">The sequence shown here is derived from an EMBL/GenBank/DDBJ whole genome shotgun (WGS) entry which is preliminary data.</text>
</comment>
<reference evidence="1 2" key="1">
    <citation type="submission" date="2019-02" db="EMBL/GenBank/DDBJ databases">
        <title>Deep-cultivation of Planctomycetes and their phenomic and genomic characterization uncovers novel biology.</title>
        <authorList>
            <person name="Wiegand S."/>
            <person name="Jogler M."/>
            <person name="Boedeker C."/>
            <person name="Pinto D."/>
            <person name="Vollmers J."/>
            <person name="Rivas-Marin E."/>
            <person name="Kohn T."/>
            <person name="Peeters S.H."/>
            <person name="Heuer A."/>
            <person name="Rast P."/>
            <person name="Oberbeckmann S."/>
            <person name="Bunk B."/>
            <person name="Jeske O."/>
            <person name="Meyerdierks A."/>
            <person name="Storesund J.E."/>
            <person name="Kallscheuer N."/>
            <person name="Luecker S."/>
            <person name="Lage O.M."/>
            <person name="Pohl T."/>
            <person name="Merkel B.J."/>
            <person name="Hornburger P."/>
            <person name="Mueller R.-W."/>
            <person name="Bruemmer F."/>
            <person name="Labrenz M."/>
            <person name="Spormann A.M."/>
            <person name="Op Den Camp H."/>
            <person name="Overmann J."/>
            <person name="Amann R."/>
            <person name="Jetten M.S.M."/>
            <person name="Mascher T."/>
            <person name="Medema M.H."/>
            <person name="Devos D.P."/>
            <person name="Kaster A.-K."/>
            <person name="Ovreas L."/>
            <person name="Rohde M."/>
            <person name="Galperin M.Y."/>
            <person name="Jogler C."/>
        </authorList>
    </citation>
    <scope>NUCLEOTIDE SEQUENCE [LARGE SCALE GENOMIC DNA]</scope>
    <source>
        <strain evidence="1 2">Pan14r</strain>
    </source>
</reference>
<evidence type="ECO:0000313" key="1">
    <source>
        <dbReference type="EMBL" id="TWT72638.1"/>
    </source>
</evidence>
<gene>
    <name evidence="1" type="ORF">Pan14r_49580</name>
</gene>
<sequence length="73" mass="8168">MTQEHSLQIIRDAFSHVIVDRIVVEYDPIVEEEVAKIYVADEQLEAALGDDGLYPRTVAMKAGLSIEVTLSHE</sequence>
<dbReference type="AlphaFoldDB" id="A0A5C5YCI5"/>
<accession>A0A5C5YCI5</accession>
<organism evidence="1 2">
    <name type="scientific">Crateriforma conspicua</name>
    <dbReference type="NCBI Taxonomy" id="2527996"/>
    <lineage>
        <taxon>Bacteria</taxon>
        <taxon>Pseudomonadati</taxon>
        <taxon>Planctomycetota</taxon>
        <taxon>Planctomycetia</taxon>
        <taxon>Planctomycetales</taxon>
        <taxon>Planctomycetaceae</taxon>
        <taxon>Crateriforma</taxon>
    </lineage>
</organism>
<protein>
    <submittedName>
        <fullName evidence="1">Uncharacterized protein</fullName>
    </submittedName>
</protein>
<dbReference type="RefSeq" id="WP_145292902.1">
    <property type="nucleotide sequence ID" value="NZ_CP036319.1"/>
</dbReference>
<dbReference type="OrthoDB" id="9943057at2"/>
<dbReference type="Proteomes" id="UP000317238">
    <property type="component" value="Unassembled WGS sequence"/>
</dbReference>
<evidence type="ECO:0000313" key="2">
    <source>
        <dbReference type="Proteomes" id="UP000317238"/>
    </source>
</evidence>
<name>A0A5C5YCI5_9PLAN</name>
<keyword evidence="2" id="KW-1185">Reference proteome</keyword>
<dbReference type="EMBL" id="SJPL01000001">
    <property type="protein sequence ID" value="TWT72638.1"/>
    <property type="molecule type" value="Genomic_DNA"/>
</dbReference>
<proteinExistence type="predicted"/>